<dbReference type="Gene3D" id="3.30.40.10">
    <property type="entry name" value="Zinc/RING finger domain, C3HC4 (zinc finger)"/>
    <property type="match status" value="1"/>
</dbReference>
<dbReference type="Pfam" id="PF00498">
    <property type="entry name" value="FHA"/>
    <property type="match status" value="1"/>
</dbReference>
<dbReference type="GO" id="GO:0016567">
    <property type="term" value="P:protein ubiquitination"/>
    <property type="evidence" value="ECO:0007669"/>
    <property type="project" value="TreeGrafter"/>
</dbReference>
<dbReference type="SMART" id="SM00184">
    <property type="entry name" value="RING"/>
    <property type="match status" value="1"/>
</dbReference>
<evidence type="ECO:0000259" key="7">
    <source>
        <dbReference type="PROSITE" id="PS50006"/>
    </source>
</evidence>
<evidence type="ECO:0000256" key="6">
    <source>
        <dbReference type="PROSITE-ProRule" id="PRU00175"/>
    </source>
</evidence>
<dbReference type="SMART" id="SM00240">
    <property type="entry name" value="FHA"/>
    <property type="match status" value="1"/>
</dbReference>
<evidence type="ECO:0000256" key="2">
    <source>
        <dbReference type="ARBA" id="ARBA00022723"/>
    </source>
</evidence>
<keyword evidence="3 6" id="KW-0863">Zinc-finger</keyword>
<dbReference type="InterPro" id="IPR008984">
    <property type="entry name" value="SMAD_FHA_dom_sf"/>
</dbReference>
<dbReference type="GO" id="GO:0032153">
    <property type="term" value="C:cell division site"/>
    <property type="evidence" value="ECO:0007669"/>
    <property type="project" value="TreeGrafter"/>
</dbReference>
<evidence type="ECO:0000313" key="9">
    <source>
        <dbReference type="EMBL" id="GMM43805.1"/>
    </source>
</evidence>
<dbReference type="SUPFAM" id="SSF49879">
    <property type="entry name" value="SMAD/FHA domain"/>
    <property type="match status" value="1"/>
</dbReference>
<dbReference type="PROSITE" id="PS50006">
    <property type="entry name" value="FHA_DOMAIN"/>
    <property type="match status" value="1"/>
</dbReference>
<dbReference type="Proteomes" id="UP001378960">
    <property type="component" value="Unassembled WGS sequence"/>
</dbReference>
<evidence type="ECO:0000259" key="8">
    <source>
        <dbReference type="PROSITE" id="PS50089"/>
    </source>
</evidence>
<comment type="caution">
    <text evidence="9">The sequence shown here is derived from an EMBL/GenBank/DDBJ whole genome shotgun (WGS) entry which is preliminary data.</text>
</comment>
<dbReference type="GO" id="GO:0000151">
    <property type="term" value="C:ubiquitin ligase complex"/>
    <property type="evidence" value="ECO:0007669"/>
    <property type="project" value="TreeGrafter"/>
</dbReference>
<dbReference type="InterPro" id="IPR001841">
    <property type="entry name" value="Znf_RING"/>
</dbReference>
<dbReference type="GO" id="GO:0061630">
    <property type="term" value="F:ubiquitin protein ligase activity"/>
    <property type="evidence" value="ECO:0007669"/>
    <property type="project" value="TreeGrafter"/>
</dbReference>
<keyword evidence="10" id="KW-1185">Reference proteome</keyword>
<keyword evidence="1" id="KW-0808">Transferase</keyword>
<dbReference type="InterPro" id="IPR013083">
    <property type="entry name" value="Znf_RING/FYVE/PHD"/>
</dbReference>
<sequence length="253" mass="28189">MSSTDEDTRTRGNTITVEPNEITETTTNSIITTENNTSFSIRLTPAIDHSMTRAYMFGPMLRRVKIATSFTVGRHTDKAINSNLNDCITFKSKVVSRKHAILNVDNMGNWYVTDVGSSSGTFVNQVRLSPPNEASKIPIKLNDGDLVQFGVDYRGGSEDVYRAVRMRVEINDSWIRRASGFAKNARAQLDALTVATTCVICLEDVHVGESAFLAGCGHCWHYRCIRPLLVKTYPQFLCPNCKCVSDLEHSLDE</sequence>
<feature type="domain" description="RING-type" evidence="8">
    <location>
        <begin position="198"/>
        <end position="242"/>
    </location>
</feature>
<dbReference type="SUPFAM" id="SSF57850">
    <property type="entry name" value="RING/U-box"/>
    <property type="match status" value="1"/>
</dbReference>
<proteinExistence type="predicted"/>
<feature type="domain" description="FHA" evidence="7">
    <location>
        <begin position="70"/>
        <end position="128"/>
    </location>
</feature>
<keyword evidence="5" id="KW-0862">Zinc</keyword>
<dbReference type="PANTHER" id="PTHR15067:SF7">
    <property type="entry name" value="E3 UBIQUITIN-PROTEIN LIGASE DMA1-RELATED"/>
    <property type="match status" value="1"/>
</dbReference>
<evidence type="ECO:0000256" key="5">
    <source>
        <dbReference type="ARBA" id="ARBA00022833"/>
    </source>
</evidence>
<evidence type="ECO:0000256" key="4">
    <source>
        <dbReference type="ARBA" id="ARBA00022786"/>
    </source>
</evidence>
<dbReference type="Gene3D" id="2.60.200.20">
    <property type="match status" value="1"/>
</dbReference>
<protein>
    <submittedName>
        <fullName evidence="9">Ubiquitin-conjugating protein</fullName>
    </submittedName>
</protein>
<dbReference type="GO" id="GO:0008270">
    <property type="term" value="F:zinc ion binding"/>
    <property type="evidence" value="ECO:0007669"/>
    <property type="project" value="UniProtKB-KW"/>
</dbReference>
<name>A0AAV5QXW5_PICKL</name>
<dbReference type="GO" id="GO:0005829">
    <property type="term" value="C:cytosol"/>
    <property type="evidence" value="ECO:0007669"/>
    <property type="project" value="TreeGrafter"/>
</dbReference>
<gene>
    <name evidence="9" type="ORF">DAPK24_003800</name>
</gene>
<organism evidence="9 10">
    <name type="scientific">Pichia kluyveri</name>
    <name type="common">Yeast</name>
    <dbReference type="NCBI Taxonomy" id="36015"/>
    <lineage>
        <taxon>Eukaryota</taxon>
        <taxon>Fungi</taxon>
        <taxon>Dikarya</taxon>
        <taxon>Ascomycota</taxon>
        <taxon>Saccharomycotina</taxon>
        <taxon>Pichiomycetes</taxon>
        <taxon>Pichiales</taxon>
        <taxon>Pichiaceae</taxon>
        <taxon>Pichia</taxon>
    </lineage>
</organism>
<evidence type="ECO:0000256" key="3">
    <source>
        <dbReference type="ARBA" id="ARBA00022771"/>
    </source>
</evidence>
<dbReference type="PROSITE" id="PS50089">
    <property type="entry name" value="ZF_RING_2"/>
    <property type="match status" value="1"/>
</dbReference>
<dbReference type="PANTHER" id="PTHR15067">
    <property type="entry name" value="E3 UBIQUITIN-PROTEIN LIGASE RNF8"/>
    <property type="match status" value="1"/>
</dbReference>
<dbReference type="EMBL" id="BTGB01000001">
    <property type="protein sequence ID" value="GMM43805.1"/>
    <property type="molecule type" value="Genomic_DNA"/>
</dbReference>
<reference evidence="9 10" key="1">
    <citation type="journal article" date="2023" name="Elife">
        <title>Identification of key yeast species and microbe-microbe interactions impacting larval growth of Drosophila in the wild.</title>
        <authorList>
            <person name="Mure A."/>
            <person name="Sugiura Y."/>
            <person name="Maeda R."/>
            <person name="Honda K."/>
            <person name="Sakurai N."/>
            <person name="Takahashi Y."/>
            <person name="Watada M."/>
            <person name="Katoh T."/>
            <person name="Gotoh A."/>
            <person name="Gotoh Y."/>
            <person name="Taniguchi I."/>
            <person name="Nakamura K."/>
            <person name="Hayashi T."/>
            <person name="Katayama T."/>
            <person name="Uemura T."/>
            <person name="Hattori Y."/>
        </authorList>
    </citation>
    <scope>NUCLEOTIDE SEQUENCE [LARGE SCALE GENOMIC DNA]</scope>
    <source>
        <strain evidence="9 10">PK-24</strain>
    </source>
</reference>
<evidence type="ECO:0000313" key="10">
    <source>
        <dbReference type="Proteomes" id="UP001378960"/>
    </source>
</evidence>
<keyword evidence="4" id="KW-0833">Ubl conjugation pathway</keyword>
<dbReference type="Pfam" id="PF17123">
    <property type="entry name" value="zf-RING_11"/>
    <property type="match status" value="1"/>
</dbReference>
<dbReference type="InterPro" id="IPR000253">
    <property type="entry name" value="FHA_dom"/>
</dbReference>
<dbReference type="AlphaFoldDB" id="A0AAV5QXW5"/>
<accession>A0AAV5QXW5</accession>
<dbReference type="GO" id="GO:0006511">
    <property type="term" value="P:ubiquitin-dependent protein catabolic process"/>
    <property type="evidence" value="ECO:0007669"/>
    <property type="project" value="TreeGrafter"/>
</dbReference>
<keyword evidence="2" id="KW-0479">Metal-binding</keyword>
<evidence type="ECO:0000256" key="1">
    <source>
        <dbReference type="ARBA" id="ARBA00022679"/>
    </source>
</evidence>